<dbReference type="Pfam" id="PF03796">
    <property type="entry name" value="DnaB_C"/>
    <property type="match status" value="1"/>
</dbReference>
<name>A0A1H9IK44_9SPIR</name>
<dbReference type="RefSeq" id="WP_074644933.1">
    <property type="nucleotide sequence ID" value="NZ_AP025286.1"/>
</dbReference>
<accession>A0A1H9IK44</accession>
<reference evidence="15 16" key="1">
    <citation type="submission" date="2016-10" db="EMBL/GenBank/DDBJ databases">
        <authorList>
            <person name="de Groot N.N."/>
        </authorList>
    </citation>
    <scope>NUCLEOTIDE SEQUENCE [LARGE SCALE GENOMIC DNA]</scope>
    <source>
        <strain evidence="15 16">B25</strain>
    </source>
</reference>
<dbReference type="InterPro" id="IPR027417">
    <property type="entry name" value="P-loop_NTPase"/>
</dbReference>
<dbReference type="OrthoDB" id="9773982at2"/>
<evidence type="ECO:0000256" key="3">
    <source>
        <dbReference type="ARBA" id="ARBA00022705"/>
    </source>
</evidence>
<evidence type="ECO:0000256" key="9">
    <source>
        <dbReference type="ARBA" id="ARBA00023235"/>
    </source>
</evidence>
<dbReference type="GO" id="GO:0016887">
    <property type="term" value="F:ATP hydrolysis activity"/>
    <property type="evidence" value="ECO:0007669"/>
    <property type="project" value="RHEA"/>
</dbReference>
<dbReference type="Proteomes" id="UP000182360">
    <property type="component" value="Unassembled WGS sequence"/>
</dbReference>
<evidence type="ECO:0000256" key="4">
    <source>
        <dbReference type="ARBA" id="ARBA00022741"/>
    </source>
</evidence>
<evidence type="ECO:0000256" key="10">
    <source>
        <dbReference type="ARBA" id="ARBA00044932"/>
    </source>
</evidence>
<evidence type="ECO:0000256" key="1">
    <source>
        <dbReference type="ARBA" id="ARBA00008428"/>
    </source>
</evidence>
<organism evidence="15 16">
    <name type="scientific">Treponema bryantii</name>
    <dbReference type="NCBI Taxonomy" id="163"/>
    <lineage>
        <taxon>Bacteria</taxon>
        <taxon>Pseudomonadati</taxon>
        <taxon>Spirochaetota</taxon>
        <taxon>Spirochaetia</taxon>
        <taxon>Spirochaetales</taxon>
        <taxon>Treponemataceae</taxon>
        <taxon>Treponema</taxon>
    </lineage>
</organism>
<protein>
    <recommendedName>
        <fullName evidence="12 13">Replicative DNA helicase</fullName>
        <ecNumber evidence="12 13">5.6.2.3</ecNumber>
    </recommendedName>
</protein>
<keyword evidence="8 13" id="KW-0238">DNA-binding</keyword>
<proteinExistence type="inferred from homology"/>
<evidence type="ECO:0000256" key="13">
    <source>
        <dbReference type="RuleBase" id="RU362085"/>
    </source>
</evidence>
<keyword evidence="7 13" id="KW-0067">ATP-binding</keyword>
<evidence type="ECO:0000313" key="16">
    <source>
        <dbReference type="Proteomes" id="UP000182360"/>
    </source>
</evidence>
<gene>
    <name evidence="15" type="ORF">SAMN04487977_1104</name>
</gene>
<dbReference type="SUPFAM" id="SSF48024">
    <property type="entry name" value="N-terminal domain of DnaB helicase"/>
    <property type="match status" value="1"/>
</dbReference>
<sequence length="441" mass="48925">MDAELKDKVPPHNIEAEQAVLGALLLNWTAMAEVVSILKADRFYSLQNQIIYEAMLKLFAQNATGDTISIINELTVEGKLEQAGGAAYIASLTDTVPSAANIDYYANMVLDRAARRDLIKISSELKASSFDLQKDADALLDSAEQRIFALAEKNETTQVYSAKDIMFKEIELIEARYKSKNQFTGVPTGFAKLDTYTSGFQNSELIIIGARPSIGKTALALSMIQNIACEKNIPCGFFSLEMPYESIGMRLLAQEARVPMQKIRSGMLKVDDVKRIQDAAGRWFEAPLYTVDTPNMKLLDIRAVARRMVKNQQVKVIFIDYIGLITLDDNKKEQWEQISEISKSLKALARELEIPIVALCQVARSAEGEEPNLAQLRGSGSIEQDADVVMFLHRDRIKDGDSVAAQDAKIILAKQRNGATGDIPIIFLPSYSKFENKADEA</sequence>
<feature type="domain" description="SF4 helicase" evidence="14">
    <location>
        <begin position="179"/>
        <end position="441"/>
    </location>
</feature>
<keyword evidence="2 13" id="KW-0639">Primosome</keyword>
<dbReference type="InterPro" id="IPR007693">
    <property type="entry name" value="DNA_helicase_DnaB-like_N"/>
</dbReference>
<keyword evidence="16" id="KW-1185">Reference proteome</keyword>
<keyword evidence="4 13" id="KW-0547">Nucleotide-binding</keyword>
<dbReference type="SMART" id="SM00382">
    <property type="entry name" value="AAA"/>
    <property type="match status" value="1"/>
</dbReference>
<evidence type="ECO:0000256" key="5">
    <source>
        <dbReference type="ARBA" id="ARBA00022801"/>
    </source>
</evidence>
<dbReference type="Gene3D" id="1.10.860.10">
    <property type="entry name" value="DNAb Helicase, Chain A"/>
    <property type="match status" value="1"/>
</dbReference>
<dbReference type="PROSITE" id="PS51199">
    <property type="entry name" value="SF4_HELICASE"/>
    <property type="match status" value="1"/>
</dbReference>
<evidence type="ECO:0000256" key="11">
    <source>
        <dbReference type="ARBA" id="ARBA00048954"/>
    </source>
</evidence>
<dbReference type="GO" id="GO:0043139">
    <property type="term" value="F:5'-3' DNA helicase activity"/>
    <property type="evidence" value="ECO:0007669"/>
    <property type="project" value="UniProtKB-EC"/>
</dbReference>
<evidence type="ECO:0000256" key="2">
    <source>
        <dbReference type="ARBA" id="ARBA00022515"/>
    </source>
</evidence>
<dbReference type="GO" id="GO:0005829">
    <property type="term" value="C:cytosol"/>
    <property type="evidence" value="ECO:0007669"/>
    <property type="project" value="TreeGrafter"/>
</dbReference>
<evidence type="ECO:0000313" key="15">
    <source>
        <dbReference type="EMBL" id="SEQ74899.1"/>
    </source>
</evidence>
<dbReference type="Gene3D" id="3.40.50.300">
    <property type="entry name" value="P-loop containing nucleotide triphosphate hydrolases"/>
    <property type="match status" value="1"/>
</dbReference>
<dbReference type="FunFam" id="1.10.860.10:FF:000001">
    <property type="entry name" value="Replicative DNA helicase"/>
    <property type="match status" value="1"/>
</dbReference>
<evidence type="ECO:0000256" key="6">
    <source>
        <dbReference type="ARBA" id="ARBA00022806"/>
    </source>
</evidence>
<dbReference type="InterPro" id="IPR036185">
    <property type="entry name" value="DNA_heli_DnaB-like_N_sf"/>
</dbReference>
<comment type="function">
    <text evidence="10 13">The main replicative DNA helicase, it participates in initiation and elongation during chromosome replication. Travels ahead of the DNA replisome, separating dsDNA into templates for DNA synthesis. A processive ATP-dependent 5'-3' DNA helicase it has DNA-dependent ATPase activity.</text>
</comment>
<evidence type="ECO:0000256" key="8">
    <source>
        <dbReference type="ARBA" id="ARBA00023125"/>
    </source>
</evidence>
<dbReference type="InterPro" id="IPR016136">
    <property type="entry name" value="DNA_helicase_N/primase_C"/>
</dbReference>
<evidence type="ECO:0000259" key="14">
    <source>
        <dbReference type="PROSITE" id="PS51199"/>
    </source>
</evidence>
<keyword evidence="5 13" id="KW-0378">Hydrolase</keyword>
<evidence type="ECO:0000256" key="7">
    <source>
        <dbReference type="ARBA" id="ARBA00022840"/>
    </source>
</evidence>
<dbReference type="PANTHER" id="PTHR30153:SF2">
    <property type="entry name" value="REPLICATIVE DNA HELICASE"/>
    <property type="match status" value="1"/>
</dbReference>
<dbReference type="InterPro" id="IPR007694">
    <property type="entry name" value="DNA_helicase_DnaB-like_C"/>
</dbReference>
<dbReference type="InterPro" id="IPR003593">
    <property type="entry name" value="AAA+_ATPase"/>
</dbReference>
<dbReference type="EC" id="5.6.2.3" evidence="12 13"/>
<dbReference type="InterPro" id="IPR007692">
    <property type="entry name" value="DNA_helicase_DnaB"/>
</dbReference>
<keyword evidence="6 13" id="KW-0347">Helicase</keyword>
<dbReference type="AlphaFoldDB" id="A0A1H9IK44"/>
<comment type="similarity">
    <text evidence="1 13">Belongs to the helicase family. DnaB subfamily.</text>
</comment>
<evidence type="ECO:0000256" key="12">
    <source>
        <dbReference type="NCBIfam" id="TIGR00665"/>
    </source>
</evidence>
<keyword evidence="3 13" id="KW-0235">DNA replication</keyword>
<dbReference type="NCBIfam" id="TIGR00665">
    <property type="entry name" value="DnaB"/>
    <property type="match status" value="1"/>
</dbReference>
<comment type="catalytic activity">
    <reaction evidence="11 13">
        <text>ATP + H2O = ADP + phosphate + H(+)</text>
        <dbReference type="Rhea" id="RHEA:13065"/>
        <dbReference type="ChEBI" id="CHEBI:15377"/>
        <dbReference type="ChEBI" id="CHEBI:15378"/>
        <dbReference type="ChEBI" id="CHEBI:30616"/>
        <dbReference type="ChEBI" id="CHEBI:43474"/>
        <dbReference type="ChEBI" id="CHEBI:456216"/>
        <dbReference type="EC" id="5.6.2.3"/>
    </reaction>
</comment>
<keyword evidence="9" id="KW-0413">Isomerase</keyword>
<dbReference type="GO" id="GO:1990077">
    <property type="term" value="C:primosome complex"/>
    <property type="evidence" value="ECO:0007669"/>
    <property type="project" value="UniProtKB-UniRule"/>
</dbReference>
<dbReference type="EMBL" id="FOFU01000010">
    <property type="protein sequence ID" value="SEQ74899.1"/>
    <property type="molecule type" value="Genomic_DNA"/>
</dbReference>
<dbReference type="PANTHER" id="PTHR30153">
    <property type="entry name" value="REPLICATIVE DNA HELICASE DNAB"/>
    <property type="match status" value="1"/>
</dbReference>
<dbReference type="GO" id="GO:0006269">
    <property type="term" value="P:DNA replication, synthesis of primer"/>
    <property type="evidence" value="ECO:0007669"/>
    <property type="project" value="UniProtKB-UniRule"/>
</dbReference>
<dbReference type="SUPFAM" id="SSF52540">
    <property type="entry name" value="P-loop containing nucleoside triphosphate hydrolases"/>
    <property type="match status" value="1"/>
</dbReference>
<dbReference type="STRING" id="163.SAMN04487775_102270"/>
<dbReference type="Pfam" id="PF00772">
    <property type="entry name" value="DnaB"/>
    <property type="match status" value="1"/>
</dbReference>
<dbReference type="GO" id="GO:0003677">
    <property type="term" value="F:DNA binding"/>
    <property type="evidence" value="ECO:0007669"/>
    <property type="project" value="UniProtKB-UniRule"/>
</dbReference>
<dbReference type="CDD" id="cd00984">
    <property type="entry name" value="DnaB_C"/>
    <property type="match status" value="1"/>
</dbReference>
<dbReference type="GO" id="GO:0005524">
    <property type="term" value="F:ATP binding"/>
    <property type="evidence" value="ECO:0007669"/>
    <property type="project" value="UniProtKB-UniRule"/>
</dbReference>